<dbReference type="InterPro" id="IPR036464">
    <property type="entry name" value="Rubisco_LSMT_subst-bd_sf"/>
</dbReference>
<gene>
    <name evidence="7" type="ORF">SEMRO_972_G226650.1</name>
</gene>
<dbReference type="GO" id="GO:0032259">
    <property type="term" value="P:methylation"/>
    <property type="evidence" value="ECO:0007669"/>
    <property type="project" value="UniProtKB-KW"/>
</dbReference>
<dbReference type="GO" id="GO:0016279">
    <property type="term" value="F:protein-lysine N-methyltransferase activity"/>
    <property type="evidence" value="ECO:0007669"/>
    <property type="project" value="TreeGrafter"/>
</dbReference>
<dbReference type="EMBL" id="CAICTM010000970">
    <property type="protein sequence ID" value="CAB9518922.1"/>
    <property type="molecule type" value="Genomic_DNA"/>
</dbReference>
<dbReference type="SUPFAM" id="SSF82199">
    <property type="entry name" value="SET domain"/>
    <property type="match status" value="1"/>
</dbReference>
<dbReference type="PANTHER" id="PTHR13271:SF123">
    <property type="entry name" value="RIBULOSE-1,5-BISPHOSPHATE CARBOXYLASE_OXYGENASE SMALL SUBUNIT N-METHYLTRANSFERASE I-RELATED"/>
    <property type="match status" value="1"/>
</dbReference>
<keyword evidence="3" id="KW-0949">S-adenosyl-L-methionine</keyword>
<dbReference type="Proteomes" id="UP001153069">
    <property type="component" value="Unassembled WGS sequence"/>
</dbReference>
<evidence type="ECO:0000256" key="5">
    <source>
        <dbReference type="SAM" id="SignalP"/>
    </source>
</evidence>
<keyword evidence="1" id="KW-0489">Methyltransferase</keyword>
<evidence type="ECO:0000259" key="6">
    <source>
        <dbReference type="PROSITE" id="PS50280"/>
    </source>
</evidence>
<feature type="chain" id="PRO_5040424162" evidence="5">
    <location>
        <begin position="21"/>
        <end position="523"/>
    </location>
</feature>
<dbReference type="SUPFAM" id="SSF81822">
    <property type="entry name" value="RuBisCo LSMT C-terminal, substrate-binding domain"/>
    <property type="match status" value="1"/>
</dbReference>
<proteinExistence type="predicted"/>
<feature type="signal peptide" evidence="5">
    <location>
        <begin position="1"/>
        <end position="20"/>
    </location>
</feature>
<feature type="region of interest" description="Disordered" evidence="4">
    <location>
        <begin position="495"/>
        <end position="523"/>
    </location>
</feature>
<keyword evidence="5" id="KW-0732">Signal</keyword>
<dbReference type="OrthoDB" id="441812at2759"/>
<dbReference type="Gene3D" id="3.90.1420.10">
    <property type="entry name" value="Rubisco LSMT, substrate-binding domain"/>
    <property type="match status" value="1"/>
</dbReference>
<evidence type="ECO:0000313" key="7">
    <source>
        <dbReference type="EMBL" id="CAB9518922.1"/>
    </source>
</evidence>
<reference evidence="7" key="1">
    <citation type="submission" date="2020-06" db="EMBL/GenBank/DDBJ databases">
        <authorList>
            <consortium name="Plant Systems Biology data submission"/>
        </authorList>
    </citation>
    <scope>NUCLEOTIDE SEQUENCE</scope>
    <source>
        <strain evidence="7">D6</strain>
    </source>
</reference>
<evidence type="ECO:0000256" key="4">
    <source>
        <dbReference type="SAM" id="MobiDB-lite"/>
    </source>
</evidence>
<organism evidence="7 8">
    <name type="scientific">Seminavis robusta</name>
    <dbReference type="NCBI Taxonomy" id="568900"/>
    <lineage>
        <taxon>Eukaryota</taxon>
        <taxon>Sar</taxon>
        <taxon>Stramenopiles</taxon>
        <taxon>Ochrophyta</taxon>
        <taxon>Bacillariophyta</taxon>
        <taxon>Bacillariophyceae</taxon>
        <taxon>Bacillariophycidae</taxon>
        <taxon>Naviculales</taxon>
        <taxon>Naviculaceae</taxon>
        <taxon>Seminavis</taxon>
    </lineage>
</organism>
<dbReference type="InterPro" id="IPR046341">
    <property type="entry name" value="SET_dom_sf"/>
</dbReference>
<comment type="caution">
    <text evidence="7">The sequence shown here is derived from an EMBL/GenBank/DDBJ whole genome shotgun (WGS) entry which is preliminary data.</text>
</comment>
<protein>
    <submittedName>
        <fullName evidence="7">Ribulose-1,5 bisphosphate carboxylase/oxygenase large subunit N-methyltransferase</fullName>
    </submittedName>
</protein>
<dbReference type="Gene3D" id="3.90.1410.10">
    <property type="entry name" value="set domain protein methyltransferase, domain 1"/>
    <property type="match status" value="1"/>
</dbReference>
<evidence type="ECO:0000313" key="8">
    <source>
        <dbReference type="Proteomes" id="UP001153069"/>
    </source>
</evidence>
<dbReference type="InterPro" id="IPR050600">
    <property type="entry name" value="SETD3_SETD6_MTase"/>
</dbReference>
<dbReference type="AlphaFoldDB" id="A0A9N8HN97"/>
<evidence type="ECO:0000256" key="1">
    <source>
        <dbReference type="ARBA" id="ARBA00022603"/>
    </source>
</evidence>
<accession>A0A9N8HN97</accession>
<sequence>MMIMLLRTTLVATLALGSQAFTSYHHHGVTLTHLGASASSSVSIEAVGQDLNTALEGCQDEVAKTVNVAVGSSPTTGRLGLIATKNIKKGEVCLAMPLDDRYMLTADVARDVVFMGVLPEKFEGWTGDAGLIALLILNELARTAEQGIQLPARGDEVQALMKAWVSALPSPEEMKQSHPLLWSEEDQEILQLSSTNKIYRVLDDIEEDVAWLSERVFTDEKLPETVVINGEERPCFSQDGFRWAVALAQSRAVFVDSALRLLPLMDMCNHDDEGEEITRGMMGPFKMTKGAQIIAAQSYTAGDEIFCSYGPKSAADYLLEHGFCPPQCWKTAVSELTFDVDQDDRFYDDKLDILEFETYDQAPMDPAQSFDVISSPGRDGEPDPAMIQFVRLCKLGATDAFLLESIFRKEVWGFMSMPVSEGNELKVVNAVSEACQQAIDDLKQCPEGGPEVCTRLRESETKALSRTLAYLQREKEALDLKEYYQERRLKDLGLDSEWAPEDDMSADLGYGQTRTPGGADYDW</sequence>
<dbReference type="PROSITE" id="PS50280">
    <property type="entry name" value="SET"/>
    <property type="match status" value="1"/>
</dbReference>
<evidence type="ECO:0000256" key="3">
    <source>
        <dbReference type="ARBA" id="ARBA00022691"/>
    </source>
</evidence>
<dbReference type="PANTHER" id="PTHR13271">
    <property type="entry name" value="UNCHARACTERIZED PUTATIVE METHYLTRANSFERASE"/>
    <property type="match status" value="1"/>
</dbReference>
<name>A0A9N8HN97_9STRA</name>
<dbReference type="InterPro" id="IPR001214">
    <property type="entry name" value="SET_dom"/>
</dbReference>
<feature type="domain" description="SET" evidence="6">
    <location>
        <begin position="66"/>
        <end position="310"/>
    </location>
</feature>
<dbReference type="Pfam" id="PF09273">
    <property type="entry name" value="Rubis-subs-bind"/>
    <property type="match status" value="1"/>
</dbReference>
<evidence type="ECO:0000256" key="2">
    <source>
        <dbReference type="ARBA" id="ARBA00022679"/>
    </source>
</evidence>
<keyword evidence="2" id="KW-0808">Transferase</keyword>
<dbReference type="InterPro" id="IPR015353">
    <property type="entry name" value="Rubisco_LSMT_subst-bd"/>
</dbReference>
<dbReference type="Pfam" id="PF00856">
    <property type="entry name" value="SET"/>
    <property type="match status" value="1"/>
</dbReference>
<keyword evidence="8" id="KW-1185">Reference proteome</keyword>